<evidence type="ECO:0000313" key="5">
    <source>
        <dbReference type="EMBL" id="CAA6820836.1"/>
    </source>
</evidence>
<evidence type="ECO:0000259" key="4">
    <source>
        <dbReference type="SMART" id="SM00563"/>
    </source>
</evidence>
<dbReference type="AlphaFoldDB" id="A0A6S6U058"/>
<accession>A0A6S6U058</accession>
<dbReference type="SMART" id="SM00563">
    <property type="entry name" value="PlsC"/>
    <property type="match status" value="1"/>
</dbReference>
<sequence length="204" mass="22811">MKLLSKTYLKLTGWKVGPNPPKELHDKCVMICAPHTSNWDFPITLAIMNVIGIKARYAIKKELMGLPFGPLFRSVGGMAINRKPKKEGEKRESTVQAIANLFSKEDKLCLMIAAEGTRSLRTEWKTGFYYIALQANVPICLGYLDYKTKTGGFGKVVYPTGDLEADMAIIMDFFKDKTAKKPAKFSVDLRFYKAPASKTASDKN</sequence>
<reference evidence="5" key="1">
    <citation type="submission" date="2020-01" db="EMBL/GenBank/DDBJ databases">
        <authorList>
            <person name="Meier V. D."/>
            <person name="Meier V D."/>
        </authorList>
    </citation>
    <scope>NUCLEOTIDE SEQUENCE</scope>
    <source>
        <strain evidence="5">HLG_WM_MAG_10</strain>
    </source>
</reference>
<keyword evidence="2 5" id="KW-0808">Transferase</keyword>
<name>A0A6S6U058_9BACT</name>
<dbReference type="GO" id="GO:0006654">
    <property type="term" value="P:phosphatidic acid biosynthetic process"/>
    <property type="evidence" value="ECO:0007669"/>
    <property type="project" value="TreeGrafter"/>
</dbReference>
<dbReference type="PANTHER" id="PTHR10434">
    <property type="entry name" value="1-ACYL-SN-GLYCEROL-3-PHOSPHATE ACYLTRANSFERASE"/>
    <property type="match status" value="1"/>
</dbReference>
<evidence type="ECO:0000256" key="3">
    <source>
        <dbReference type="ARBA" id="ARBA00023315"/>
    </source>
</evidence>
<evidence type="ECO:0000256" key="2">
    <source>
        <dbReference type="ARBA" id="ARBA00022679"/>
    </source>
</evidence>
<comment type="pathway">
    <text evidence="1">Lipid metabolism.</text>
</comment>
<dbReference type="SUPFAM" id="SSF69593">
    <property type="entry name" value="Glycerol-3-phosphate (1)-acyltransferase"/>
    <property type="match status" value="1"/>
</dbReference>
<feature type="domain" description="Phospholipid/glycerol acyltransferase" evidence="4">
    <location>
        <begin position="29"/>
        <end position="144"/>
    </location>
</feature>
<protein>
    <submittedName>
        <fullName evidence="5">Acyltransferase</fullName>
    </submittedName>
</protein>
<evidence type="ECO:0000256" key="1">
    <source>
        <dbReference type="ARBA" id="ARBA00005189"/>
    </source>
</evidence>
<proteinExistence type="predicted"/>
<organism evidence="5">
    <name type="scientific">uncultured Aureispira sp</name>
    <dbReference type="NCBI Taxonomy" id="1331704"/>
    <lineage>
        <taxon>Bacteria</taxon>
        <taxon>Pseudomonadati</taxon>
        <taxon>Bacteroidota</taxon>
        <taxon>Saprospiria</taxon>
        <taxon>Saprospirales</taxon>
        <taxon>Saprospiraceae</taxon>
        <taxon>Aureispira</taxon>
        <taxon>environmental samples</taxon>
    </lineage>
</organism>
<gene>
    <name evidence="5" type="ORF">HELGO_WM45116</name>
</gene>
<keyword evidence="3 5" id="KW-0012">Acyltransferase</keyword>
<dbReference type="GO" id="GO:0003841">
    <property type="term" value="F:1-acylglycerol-3-phosphate O-acyltransferase activity"/>
    <property type="evidence" value="ECO:0007669"/>
    <property type="project" value="TreeGrafter"/>
</dbReference>
<dbReference type="EMBL" id="CACVAQ010000290">
    <property type="protein sequence ID" value="CAA6820836.1"/>
    <property type="molecule type" value="Genomic_DNA"/>
</dbReference>
<dbReference type="InterPro" id="IPR002123">
    <property type="entry name" value="Plipid/glycerol_acylTrfase"/>
</dbReference>
<dbReference type="Pfam" id="PF01553">
    <property type="entry name" value="Acyltransferase"/>
    <property type="match status" value="1"/>
</dbReference>
<dbReference type="PANTHER" id="PTHR10434:SF9">
    <property type="entry name" value="PHOSPHOLIPID_GLYCEROL ACYLTRANSFERASE DOMAIN-CONTAINING PROTEIN"/>
    <property type="match status" value="1"/>
</dbReference>